<dbReference type="InterPro" id="IPR019734">
    <property type="entry name" value="TPR_rpt"/>
</dbReference>
<dbReference type="EMBL" id="VFIY01000008">
    <property type="protein sequence ID" value="TPD60186.1"/>
    <property type="molecule type" value="Genomic_DNA"/>
</dbReference>
<dbReference type="Gene3D" id="1.25.40.10">
    <property type="entry name" value="Tetratricopeptide repeat domain"/>
    <property type="match status" value="2"/>
</dbReference>
<keyword evidence="2" id="KW-0802">TPR repeat</keyword>
<dbReference type="SMART" id="SM00028">
    <property type="entry name" value="TPR"/>
    <property type="match status" value="4"/>
</dbReference>
<sequence length="528" mass="59842">MTKQAAEREKLLKAAWLAYREGRFPEAEQQLDDLLASGVTDARIWDLKTEVALRGGDLDASLEAVKQAVLLDPENSRYLVQQARCHCLAGQFEQARLLASQAAAAGIVREEDFVMLGGLLVRCEAYEEALGHFEKALSLNPDNTDAHRGLASVQRFFGNKKEAEKACDFVLARNPLDGEIQNLRSSLRPQTADENHIRELLDVVRSGRLDWRGAVQVAYALAKEYEDLGEWDKSFYHLENGARIRRMHTRYELQDDLKIFQAIEQAFDGREGVTTPEQACGSDVPIFIVGMPRTGSTLVERIISSHSRVSSAGELNEFATELVSLVDKKAGKRVDRLDLPAVALDLPMKELGEAYVRNVRKRAWESPRIIDKLPLNFLYLGYIHLALPKAKIVHVKRDPMDACYAIFKFLFNQAYPFSYDLEELGEYYAAYHRLMALWRRILPSAALIEISYEDLVAHQEEESRKLIAALGLEWEDVCLEFHKNAAASTTGSASQVRNKIYDSSVGRWRCYEKQLLPLRKKLKHFGLL</sequence>
<dbReference type="PANTHER" id="PTHR12788">
    <property type="entry name" value="PROTEIN-TYROSINE SULFOTRANSFERASE 2"/>
    <property type="match status" value="1"/>
</dbReference>
<dbReference type="InterPro" id="IPR027417">
    <property type="entry name" value="P-loop_NTPase"/>
</dbReference>
<dbReference type="GO" id="GO:0008476">
    <property type="term" value="F:protein-tyrosine sulfotransferase activity"/>
    <property type="evidence" value="ECO:0007669"/>
    <property type="project" value="InterPro"/>
</dbReference>
<dbReference type="PROSITE" id="PS50005">
    <property type="entry name" value="TPR"/>
    <property type="match status" value="1"/>
</dbReference>
<dbReference type="AlphaFoldDB" id="A0A501PKE3"/>
<dbReference type="InterPro" id="IPR011990">
    <property type="entry name" value="TPR-like_helical_dom_sf"/>
</dbReference>
<protein>
    <submittedName>
        <fullName evidence="3">Tetratricopeptide repeat protein</fullName>
    </submittedName>
</protein>
<reference evidence="4" key="1">
    <citation type="submission" date="2019-06" db="EMBL/GenBank/DDBJ databases">
        <title>The complete genome of Emcibacter congregatus ZYLT.</title>
        <authorList>
            <person name="Zhao Z."/>
        </authorList>
    </citation>
    <scope>NUCLEOTIDE SEQUENCE [LARGE SCALE GENOMIC DNA]</scope>
    <source>
        <strain evidence="4">MCCC 1A06723</strain>
    </source>
</reference>
<evidence type="ECO:0000256" key="1">
    <source>
        <dbReference type="ARBA" id="ARBA00022679"/>
    </source>
</evidence>
<gene>
    <name evidence="3" type="ORF">FIV46_09015</name>
</gene>
<dbReference type="Pfam" id="PF13469">
    <property type="entry name" value="Sulfotransfer_3"/>
    <property type="match status" value="1"/>
</dbReference>
<evidence type="ECO:0000313" key="4">
    <source>
        <dbReference type="Proteomes" id="UP000319148"/>
    </source>
</evidence>
<accession>A0A501PKE3</accession>
<dbReference type="PANTHER" id="PTHR12788:SF10">
    <property type="entry name" value="PROTEIN-TYROSINE SULFOTRANSFERASE"/>
    <property type="match status" value="1"/>
</dbReference>
<keyword evidence="4" id="KW-1185">Reference proteome</keyword>
<evidence type="ECO:0000256" key="2">
    <source>
        <dbReference type="PROSITE-ProRule" id="PRU00339"/>
    </source>
</evidence>
<dbReference type="Pfam" id="PF13432">
    <property type="entry name" value="TPR_16"/>
    <property type="match status" value="1"/>
</dbReference>
<proteinExistence type="predicted"/>
<dbReference type="SUPFAM" id="SSF48452">
    <property type="entry name" value="TPR-like"/>
    <property type="match status" value="1"/>
</dbReference>
<name>A0A501PKE3_9PROT</name>
<dbReference type="Proteomes" id="UP000319148">
    <property type="component" value="Unassembled WGS sequence"/>
</dbReference>
<organism evidence="3 4">
    <name type="scientific">Emcibacter nanhaiensis</name>
    <dbReference type="NCBI Taxonomy" id="1505037"/>
    <lineage>
        <taxon>Bacteria</taxon>
        <taxon>Pseudomonadati</taxon>
        <taxon>Pseudomonadota</taxon>
        <taxon>Alphaproteobacteria</taxon>
        <taxon>Emcibacterales</taxon>
        <taxon>Emcibacteraceae</taxon>
        <taxon>Emcibacter</taxon>
    </lineage>
</organism>
<dbReference type="RefSeq" id="WP_139940596.1">
    <property type="nucleotide sequence ID" value="NZ_JBHSYP010000027.1"/>
</dbReference>
<comment type="caution">
    <text evidence="3">The sequence shown here is derived from an EMBL/GenBank/DDBJ whole genome shotgun (WGS) entry which is preliminary data.</text>
</comment>
<keyword evidence="1" id="KW-0808">Transferase</keyword>
<dbReference type="OrthoDB" id="9800698at2"/>
<dbReference type="InterPro" id="IPR026634">
    <property type="entry name" value="TPST-like"/>
</dbReference>
<dbReference type="Gene3D" id="3.40.50.300">
    <property type="entry name" value="P-loop containing nucleotide triphosphate hydrolases"/>
    <property type="match status" value="1"/>
</dbReference>
<dbReference type="Pfam" id="PF14559">
    <property type="entry name" value="TPR_19"/>
    <property type="match status" value="1"/>
</dbReference>
<dbReference type="SUPFAM" id="SSF52540">
    <property type="entry name" value="P-loop containing nucleoside triphosphate hydrolases"/>
    <property type="match status" value="1"/>
</dbReference>
<feature type="repeat" description="TPR" evidence="2">
    <location>
        <begin position="110"/>
        <end position="143"/>
    </location>
</feature>
<evidence type="ECO:0000313" key="3">
    <source>
        <dbReference type="EMBL" id="TPD60186.1"/>
    </source>
</evidence>